<dbReference type="Proteomes" id="UP001595478">
    <property type="component" value="Unassembled WGS sequence"/>
</dbReference>
<proteinExistence type="predicted"/>
<gene>
    <name evidence="1" type="ORF">ACFOHL_16335</name>
</gene>
<evidence type="ECO:0000313" key="2">
    <source>
        <dbReference type="Proteomes" id="UP001595478"/>
    </source>
</evidence>
<dbReference type="Pfam" id="PF00450">
    <property type="entry name" value="Peptidase_S10"/>
    <property type="match status" value="1"/>
</dbReference>
<evidence type="ECO:0000313" key="1">
    <source>
        <dbReference type="EMBL" id="MFC3123192.1"/>
    </source>
</evidence>
<dbReference type="SUPFAM" id="SSF53474">
    <property type="entry name" value="alpha/beta-Hydrolases"/>
    <property type="match status" value="1"/>
</dbReference>
<dbReference type="InterPro" id="IPR001563">
    <property type="entry name" value="Peptidase_S10"/>
</dbReference>
<keyword evidence="2" id="KW-1185">Reference proteome</keyword>
<dbReference type="EMBL" id="JBHRSW010000047">
    <property type="protein sequence ID" value="MFC3123192.1"/>
    <property type="molecule type" value="Genomic_DNA"/>
</dbReference>
<name>A0ABV7FY39_9ALTE</name>
<reference evidence="2" key="1">
    <citation type="journal article" date="2019" name="Int. J. Syst. Evol. Microbiol.">
        <title>The Global Catalogue of Microorganisms (GCM) 10K type strain sequencing project: providing services to taxonomists for standard genome sequencing and annotation.</title>
        <authorList>
            <consortium name="The Broad Institute Genomics Platform"/>
            <consortium name="The Broad Institute Genome Sequencing Center for Infectious Disease"/>
            <person name="Wu L."/>
            <person name="Ma J."/>
        </authorList>
    </citation>
    <scope>NUCLEOTIDE SEQUENCE [LARGE SCALE GENOMIC DNA]</scope>
    <source>
        <strain evidence="2">KCTC 52473</strain>
    </source>
</reference>
<dbReference type="Gene3D" id="3.40.50.1820">
    <property type="entry name" value="alpha/beta hydrolase"/>
    <property type="match status" value="1"/>
</dbReference>
<protein>
    <submittedName>
        <fullName evidence="1">S10 family peptidase</fullName>
    </submittedName>
</protein>
<comment type="caution">
    <text evidence="1">The sequence shown here is derived from an EMBL/GenBank/DDBJ whole genome shotgun (WGS) entry which is preliminary data.</text>
</comment>
<dbReference type="InterPro" id="IPR029058">
    <property type="entry name" value="AB_hydrolase_fold"/>
</dbReference>
<accession>A0ABV7FY39</accession>
<sequence length="497" mass="54850">MLTYIAFSSALCATVETGNDAKSFTKEAKIQVGGKTLRYVSTAAETILRDGEGNPIASIWSVAYTKPDAKKENRPVTFIYNGGPGASSSVLHIGLLGPKIVRREGAPNSDDGAAPYALIDNPNSILDLTDLVFVDPVGTGYSHALGDKSNQDFWSVGADARSMGDFIRQWIADKQRWNAPKHILGLSYGTTRAVGVAHYLHTAHGIDMNSLLLLGPALDLGGLSSVDNNLLAYIGYLPSMATVAHYHGKAGQGKPLGAFAKEAREFALNDYAGALFKGNMMSDEERSRVIKQFADFTGLEESYVSAANLRVLVPRFRKELLRKEGLTIGYSDGRYTGDEFDDTASDPLSGDPSMYKESGMYAAGFHHYMTQLGVTMPMPYKLWNSQVGKDWDWRPDVKAYADPQRYRVAKRANIIEVASKLGTLMRRNEALEVFAASGLYDIVTPFFDTERTFANHGIIQDRVALKYYESGHRLWADIKSWEALSADIRQFYLDKQR</sequence>
<organism evidence="1 2">
    <name type="scientific">Agaribacter flavus</name>
    <dbReference type="NCBI Taxonomy" id="1902781"/>
    <lineage>
        <taxon>Bacteria</taxon>
        <taxon>Pseudomonadati</taxon>
        <taxon>Pseudomonadota</taxon>
        <taxon>Gammaproteobacteria</taxon>
        <taxon>Alteromonadales</taxon>
        <taxon>Alteromonadaceae</taxon>
        <taxon>Agaribacter</taxon>
    </lineage>
</organism>